<dbReference type="AlphaFoldDB" id="A0A7Z8YAD8"/>
<gene>
    <name evidence="2" type="ORF">NCTC10327_01087</name>
</gene>
<proteinExistence type="predicted"/>
<accession>A0A7Z8YAD8</accession>
<dbReference type="Pfam" id="PF00583">
    <property type="entry name" value="Acetyltransf_1"/>
    <property type="match status" value="1"/>
</dbReference>
<name>A0A7Z8YAD8_9ACTO</name>
<dbReference type="GO" id="GO:0016747">
    <property type="term" value="F:acyltransferase activity, transferring groups other than amino-acyl groups"/>
    <property type="evidence" value="ECO:0007669"/>
    <property type="project" value="InterPro"/>
</dbReference>
<evidence type="ECO:0000313" key="2">
    <source>
        <dbReference type="EMBL" id="VDG76447.1"/>
    </source>
</evidence>
<dbReference type="PROSITE" id="PS51186">
    <property type="entry name" value="GNAT"/>
    <property type="match status" value="1"/>
</dbReference>
<dbReference type="InterPro" id="IPR016181">
    <property type="entry name" value="Acyl_CoA_acyltransferase"/>
</dbReference>
<feature type="domain" description="N-acetyltransferase" evidence="1">
    <location>
        <begin position="30"/>
        <end position="200"/>
    </location>
</feature>
<organism evidence="2 3">
    <name type="scientific">Actinobaculum suis</name>
    <dbReference type="NCBI Taxonomy" id="1657"/>
    <lineage>
        <taxon>Bacteria</taxon>
        <taxon>Bacillati</taxon>
        <taxon>Actinomycetota</taxon>
        <taxon>Actinomycetes</taxon>
        <taxon>Actinomycetales</taxon>
        <taxon>Actinomycetaceae</taxon>
        <taxon>Actinobaculum</taxon>
    </lineage>
</organism>
<protein>
    <submittedName>
        <fullName evidence="2">Acetyltransferase (GNAT) family</fullName>
    </submittedName>
</protein>
<dbReference type="Proteomes" id="UP000269974">
    <property type="component" value="Unassembled WGS sequence"/>
</dbReference>
<dbReference type="EMBL" id="UYIO01000001">
    <property type="protein sequence ID" value="VDG76447.1"/>
    <property type="molecule type" value="Genomic_DNA"/>
</dbReference>
<dbReference type="CDD" id="cd04301">
    <property type="entry name" value="NAT_SF"/>
    <property type="match status" value="1"/>
</dbReference>
<dbReference type="SUPFAM" id="SSF55729">
    <property type="entry name" value="Acyl-CoA N-acyltransferases (Nat)"/>
    <property type="match status" value="1"/>
</dbReference>
<evidence type="ECO:0000313" key="3">
    <source>
        <dbReference type="Proteomes" id="UP000269974"/>
    </source>
</evidence>
<keyword evidence="2" id="KW-0808">Transferase</keyword>
<reference evidence="2 3" key="1">
    <citation type="submission" date="2018-11" db="EMBL/GenBank/DDBJ databases">
        <authorList>
            <consortium name="Pathogen Informatics"/>
        </authorList>
    </citation>
    <scope>NUCLEOTIDE SEQUENCE [LARGE SCALE GENOMIC DNA]</scope>
    <source>
        <strain evidence="2 3">NCTC10327</strain>
    </source>
</reference>
<comment type="caution">
    <text evidence="2">The sequence shown here is derived from an EMBL/GenBank/DDBJ whole genome shotgun (WGS) entry which is preliminary data.</text>
</comment>
<sequence length="200" mass="21729">MPNNSNGITVVPYHPRYKKDFQELNKAWITEMFTMEPQDYVDLENFENLLDQGGQIFFALDAAPAPANEAAPAPASANEAAPAPANEVPTVHAAATGTGTAEKPGTVLACCMIAPMADDDWEIMKFAARGMASGRGAGSACLQACLDYARDRGVDRVINVSNRKCAAAIHIYRKFGFQEIPVDKEKFPFERGDIAFELQL</sequence>
<evidence type="ECO:0000259" key="1">
    <source>
        <dbReference type="PROSITE" id="PS51186"/>
    </source>
</evidence>
<dbReference type="RefSeq" id="WP_221884771.1">
    <property type="nucleotide sequence ID" value="NZ_UYIO01000001.1"/>
</dbReference>
<dbReference type="Gene3D" id="3.40.630.30">
    <property type="match status" value="1"/>
</dbReference>
<dbReference type="InterPro" id="IPR000182">
    <property type="entry name" value="GNAT_dom"/>
</dbReference>